<comment type="subcellular location">
    <subcellularLocation>
        <location evidence="1">Cell membrane</location>
        <topology evidence="1">Multi-pass membrane protein</topology>
    </subcellularLocation>
</comment>
<feature type="transmembrane region" description="Helical" evidence="6">
    <location>
        <begin position="361"/>
        <end position="384"/>
    </location>
</feature>
<feature type="transmembrane region" description="Helical" evidence="6">
    <location>
        <begin position="43"/>
        <end position="61"/>
    </location>
</feature>
<dbReference type="Pfam" id="PF13440">
    <property type="entry name" value="Polysacc_synt_3"/>
    <property type="match status" value="1"/>
</dbReference>
<feature type="transmembrane region" description="Helical" evidence="6">
    <location>
        <begin position="258"/>
        <end position="276"/>
    </location>
</feature>
<comment type="caution">
    <text evidence="7">The sequence shown here is derived from an EMBL/GenBank/DDBJ whole genome shotgun (WGS) entry which is preliminary data.</text>
</comment>
<name>A0A7J4TJW8_9EURY</name>
<evidence type="ECO:0000256" key="5">
    <source>
        <dbReference type="ARBA" id="ARBA00023136"/>
    </source>
</evidence>
<dbReference type="PANTHER" id="PTHR30250:SF11">
    <property type="entry name" value="O-ANTIGEN TRANSPORTER-RELATED"/>
    <property type="match status" value="1"/>
</dbReference>
<keyword evidence="3 6" id="KW-0812">Transmembrane</keyword>
<protein>
    <submittedName>
        <fullName evidence="7">Lipopolysaccharide biosynthesis protein</fullName>
    </submittedName>
</protein>
<sequence>MKFIKFAQRSILIFLANLFIGLIGIIFLPILTRNLPIADYGMWVQLTVTVNLLTTLILMGLPSYSMVRFLAGEKDKKKIQNGFYSIAFVILITGLLMSSILFVFNDQISQILFAGNIFIVKILSLILIFSSLNIHFQYYFITFQQIKRYSLFICFKSITFILFVSSFVLLDLGIIGAATGYLCNEILFFLIIFLVIFLEIGVTFPKFTKLKEYLQLSVPTIPGSLSSWIVNSSDRYLIGILLGITAVGYYSPGYVLGNIVGMFASPITSILTSAISKSYNEKKEEEVTDLLQYSLKFFLVISIPATIGLSVLSKPLLIILSTQDIALNGYLITPFVAVAFLLLGLNNIIVNIIILKKKTKIIGIIWLFAALVNLILNLLLIPIFGILGSAIATLIAYSIPFVVLTYFSFRFIKLELKNISFAKIILASLPIIFIYKLLEPTSILNILIFVLISIVLYLILTILLKVFNKEELSLIKALFKL</sequence>
<keyword evidence="5 6" id="KW-0472">Membrane</keyword>
<dbReference type="GO" id="GO:0005886">
    <property type="term" value="C:plasma membrane"/>
    <property type="evidence" value="ECO:0007669"/>
    <property type="project" value="UniProtKB-SubCell"/>
</dbReference>
<feature type="transmembrane region" description="Helical" evidence="6">
    <location>
        <begin position="82"/>
        <end position="104"/>
    </location>
</feature>
<organism evidence="7 8">
    <name type="scientific">Methanobacterium subterraneum</name>
    <dbReference type="NCBI Taxonomy" id="59277"/>
    <lineage>
        <taxon>Archaea</taxon>
        <taxon>Methanobacteriati</taxon>
        <taxon>Methanobacteriota</taxon>
        <taxon>Methanomada group</taxon>
        <taxon>Methanobacteria</taxon>
        <taxon>Methanobacteriales</taxon>
        <taxon>Methanobacteriaceae</taxon>
        <taxon>Methanobacterium</taxon>
    </lineage>
</organism>
<evidence type="ECO:0000256" key="6">
    <source>
        <dbReference type="SAM" id="Phobius"/>
    </source>
</evidence>
<feature type="transmembrane region" description="Helical" evidence="6">
    <location>
        <begin position="186"/>
        <end position="204"/>
    </location>
</feature>
<reference evidence="8" key="1">
    <citation type="journal article" date="2020" name="bioRxiv">
        <title>A rank-normalized archaeal taxonomy based on genome phylogeny resolves widespread incomplete and uneven classifications.</title>
        <authorList>
            <person name="Rinke C."/>
            <person name="Chuvochina M."/>
            <person name="Mussig A.J."/>
            <person name="Chaumeil P.-A."/>
            <person name="Waite D.W."/>
            <person name="Whitman W.B."/>
            <person name="Parks D.H."/>
            <person name="Hugenholtz P."/>
        </authorList>
    </citation>
    <scope>NUCLEOTIDE SEQUENCE [LARGE SCALE GENOMIC DNA]</scope>
</reference>
<proteinExistence type="predicted"/>
<feature type="transmembrane region" description="Helical" evidence="6">
    <location>
        <begin position="444"/>
        <end position="467"/>
    </location>
</feature>
<dbReference type="InterPro" id="IPR050833">
    <property type="entry name" value="Poly_Biosynth_Transport"/>
</dbReference>
<dbReference type="EMBL" id="DUHE01000154">
    <property type="protein sequence ID" value="HII84314.1"/>
    <property type="molecule type" value="Genomic_DNA"/>
</dbReference>
<feature type="transmembrane region" description="Helical" evidence="6">
    <location>
        <begin position="421"/>
        <end position="438"/>
    </location>
</feature>
<evidence type="ECO:0000256" key="2">
    <source>
        <dbReference type="ARBA" id="ARBA00022475"/>
    </source>
</evidence>
<keyword evidence="2" id="KW-1003">Cell membrane</keyword>
<dbReference type="PANTHER" id="PTHR30250">
    <property type="entry name" value="PST FAMILY PREDICTED COLANIC ACID TRANSPORTER"/>
    <property type="match status" value="1"/>
</dbReference>
<feature type="transmembrane region" description="Helical" evidence="6">
    <location>
        <begin position="236"/>
        <end position="252"/>
    </location>
</feature>
<dbReference type="Proteomes" id="UP000586031">
    <property type="component" value="Unassembled WGS sequence"/>
</dbReference>
<evidence type="ECO:0000313" key="7">
    <source>
        <dbReference type="EMBL" id="HII84314.1"/>
    </source>
</evidence>
<accession>A0A7J4TJW8</accession>
<gene>
    <name evidence="7" type="ORF">HA271_05645</name>
</gene>
<evidence type="ECO:0000256" key="4">
    <source>
        <dbReference type="ARBA" id="ARBA00022989"/>
    </source>
</evidence>
<feature type="transmembrane region" description="Helical" evidence="6">
    <location>
        <begin position="12"/>
        <end position="31"/>
    </location>
</feature>
<feature type="transmembrane region" description="Helical" evidence="6">
    <location>
        <begin position="297"/>
        <end position="320"/>
    </location>
</feature>
<keyword evidence="4 6" id="KW-1133">Transmembrane helix</keyword>
<feature type="transmembrane region" description="Helical" evidence="6">
    <location>
        <begin position="149"/>
        <end position="174"/>
    </location>
</feature>
<feature type="transmembrane region" description="Helical" evidence="6">
    <location>
        <begin position="332"/>
        <end position="354"/>
    </location>
</feature>
<dbReference type="AlphaFoldDB" id="A0A7J4TJW8"/>
<evidence type="ECO:0000256" key="3">
    <source>
        <dbReference type="ARBA" id="ARBA00022692"/>
    </source>
</evidence>
<evidence type="ECO:0000313" key="8">
    <source>
        <dbReference type="Proteomes" id="UP000586031"/>
    </source>
</evidence>
<feature type="transmembrane region" description="Helical" evidence="6">
    <location>
        <begin position="110"/>
        <end position="129"/>
    </location>
</feature>
<feature type="transmembrane region" description="Helical" evidence="6">
    <location>
        <begin position="390"/>
        <end position="409"/>
    </location>
</feature>
<evidence type="ECO:0000256" key="1">
    <source>
        <dbReference type="ARBA" id="ARBA00004651"/>
    </source>
</evidence>